<protein>
    <submittedName>
        <fullName evidence="1">Tia invasion determinant</fullName>
    </submittedName>
</protein>
<dbReference type="EMBL" id="CP019914">
    <property type="protein sequence ID" value="ASJ20971.1"/>
    <property type="molecule type" value="Genomic_DNA"/>
</dbReference>
<evidence type="ECO:0000313" key="1">
    <source>
        <dbReference type="EMBL" id="ASJ20971.1"/>
    </source>
</evidence>
<dbReference type="KEGG" id="bhp:BHAMNSH16_04655"/>
<gene>
    <name evidence="1" type="ORF">BHAMNSH16_04655</name>
</gene>
<accession>A0AAC9TSD5</accession>
<keyword evidence="2" id="KW-1185">Reference proteome</keyword>
<reference evidence="1 2" key="1">
    <citation type="submission" date="2017-02" db="EMBL/GenBank/DDBJ databases">
        <title>Complete genome sequence of Brachyspira hampsonii genomovar I strain NSH-16 (ATCC BAA-2463).</title>
        <authorList>
            <person name="Mirajkar N.S."/>
            <person name="Gebhart C.J."/>
        </authorList>
    </citation>
    <scope>NUCLEOTIDE SEQUENCE [LARGE SCALE GENOMIC DNA]</scope>
    <source>
        <strain evidence="1 2">NSH-16</strain>
    </source>
</reference>
<dbReference type="AlphaFoldDB" id="A0AAC9TSD5"/>
<proteinExistence type="predicted"/>
<dbReference type="Gene3D" id="2.40.160.20">
    <property type="match status" value="1"/>
</dbReference>
<name>A0AAC9TSD5_9SPIR</name>
<dbReference type="SUPFAM" id="SSF56925">
    <property type="entry name" value="OMPA-like"/>
    <property type="match status" value="1"/>
</dbReference>
<evidence type="ECO:0000313" key="2">
    <source>
        <dbReference type="Proteomes" id="UP000264880"/>
    </source>
</evidence>
<dbReference type="InterPro" id="IPR011250">
    <property type="entry name" value="OMP/PagP_B-barrel"/>
</dbReference>
<sequence>MKFLIRKFLIISIFTACFTNMLMSMDIGAYLAPKFLFEIEDSGIEKENSSKNIQNLYIGGGLAIGYNFNVLHKYSTVRVEFEYLYRNPLPANVYVSTINTMQAHSFLAAAYYDFYFWYVDYNNSDSVISTFHNGKRPVMSVYAGFLIGGELNTYIINNNFEYNGLIKTSTYFNEFQFIYGFGGGLAFHVTPLVSVDLGYRIILNTKTQSNHDIVASVRFNF</sequence>
<organism evidence="1 2">
    <name type="scientific">Brachyspira hampsonii</name>
    <dbReference type="NCBI Taxonomy" id="1287055"/>
    <lineage>
        <taxon>Bacteria</taxon>
        <taxon>Pseudomonadati</taxon>
        <taxon>Spirochaetota</taxon>
        <taxon>Spirochaetia</taxon>
        <taxon>Brachyspirales</taxon>
        <taxon>Brachyspiraceae</taxon>
        <taxon>Brachyspira</taxon>
    </lineage>
</organism>
<dbReference type="RefSeq" id="WP_008727223.1">
    <property type="nucleotide sequence ID" value="NZ_CP019914.1"/>
</dbReference>
<dbReference type="Proteomes" id="UP000264880">
    <property type="component" value="Chromosome"/>
</dbReference>